<proteinExistence type="predicted"/>
<dbReference type="InterPro" id="IPR029145">
    <property type="entry name" value="NBAS_N"/>
</dbReference>
<feature type="domain" description="Neuroblastoma-amplified sequence N-terminal" evidence="3">
    <location>
        <begin position="1"/>
        <end position="46"/>
    </location>
</feature>
<feature type="compositionally biased region" description="Acidic residues" evidence="2">
    <location>
        <begin position="116"/>
        <end position="132"/>
    </location>
</feature>
<evidence type="ECO:0000313" key="5">
    <source>
        <dbReference type="Proteomes" id="UP001476798"/>
    </source>
</evidence>
<comment type="caution">
    <text evidence="4">The sequence shown here is derived from an EMBL/GenBank/DDBJ whole genome shotgun (WGS) entry which is preliminary data.</text>
</comment>
<evidence type="ECO:0000313" key="4">
    <source>
        <dbReference type="EMBL" id="MEQ2173365.1"/>
    </source>
</evidence>
<feature type="non-terminal residue" evidence="4">
    <location>
        <position position="1"/>
    </location>
</feature>
<organism evidence="4 5">
    <name type="scientific">Goodea atripinnis</name>
    <dbReference type="NCBI Taxonomy" id="208336"/>
    <lineage>
        <taxon>Eukaryota</taxon>
        <taxon>Metazoa</taxon>
        <taxon>Chordata</taxon>
        <taxon>Craniata</taxon>
        <taxon>Vertebrata</taxon>
        <taxon>Euteleostomi</taxon>
        <taxon>Actinopterygii</taxon>
        <taxon>Neopterygii</taxon>
        <taxon>Teleostei</taxon>
        <taxon>Neoteleostei</taxon>
        <taxon>Acanthomorphata</taxon>
        <taxon>Ovalentaria</taxon>
        <taxon>Atherinomorphae</taxon>
        <taxon>Cyprinodontiformes</taxon>
        <taxon>Goodeidae</taxon>
        <taxon>Goodea</taxon>
    </lineage>
</organism>
<dbReference type="PROSITE" id="PS50082">
    <property type="entry name" value="WD_REPEATS_2"/>
    <property type="match status" value="1"/>
</dbReference>
<evidence type="ECO:0000259" key="3">
    <source>
        <dbReference type="Pfam" id="PF15492"/>
    </source>
</evidence>
<keyword evidence="1" id="KW-0853">WD repeat</keyword>
<feature type="region of interest" description="Disordered" evidence="2">
    <location>
        <begin position="111"/>
        <end position="133"/>
    </location>
</feature>
<dbReference type="InterPro" id="IPR036322">
    <property type="entry name" value="WD40_repeat_dom_sf"/>
</dbReference>
<dbReference type="InterPro" id="IPR001680">
    <property type="entry name" value="WD40_rpt"/>
</dbReference>
<dbReference type="Gene3D" id="2.130.10.10">
    <property type="entry name" value="YVTN repeat-like/Quinoprotein amine dehydrogenase"/>
    <property type="match status" value="1"/>
</dbReference>
<evidence type="ECO:0000256" key="1">
    <source>
        <dbReference type="PROSITE-ProRule" id="PRU00221"/>
    </source>
</evidence>
<dbReference type="SUPFAM" id="SSF50978">
    <property type="entry name" value="WD40 repeat-like"/>
    <property type="match status" value="1"/>
</dbReference>
<feature type="repeat" description="WD" evidence="1">
    <location>
        <begin position="1"/>
        <end position="37"/>
    </location>
</feature>
<dbReference type="Proteomes" id="UP001476798">
    <property type="component" value="Unassembled WGS sequence"/>
</dbReference>
<dbReference type="PANTHER" id="PTHR15922">
    <property type="entry name" value="NEUROBLASTOMA-AMPLIFIED SEQUENCE"/>
    <property type="match status" value="1"/>
</dbReference>
<gene>
    <name evidence="4" type="ORF">GOODEAATRI_031441</name>
</gene>
<dbReference type="Pfam" id="PF15492">
    <property type="entry name" value="Nbas_N"/>
    <property type="match status" value="1"/>
</dbReference>
<protein>
    <recommendedName>
        <fullName evidence="3">Neuroblastoma-amplified sequence N-terminal domain-containing protein</fullName>
    </recommendedName>
</protein>
<dbReference type="InterPro" id="IPR015943">
    <property type="entry name" value="WD40/YVTN_repeat-like_dom_sf"/>
</dbReference>
<sequence length="196" mass="22057">DGVFRMSLSPDGTLLAVIHFSGRLSIWDVPSLKQRATWSQDQQQGWGKKLCFDLPLCAATLVPDKEQYYPLVEVSWWSDNVLILARCSGSVTVSSVRTLLNLLGKSCECPTRGATTEEDEGDDAGDSDSDEESSAKARYFGYIKQGLYYVTEMERFAPPRKRPRTVVKNYRLVSLRSTTPEELYQRKCPTVMPGFV</sequence>
<name>A0ABV0NPQ6_9TELE</name>
<keyword evidence="5" id="KW-1185">Reference proteome</keyword>
<evidence type="ECO:0000256" key="2">
    <source>
        <dbReference type="SAM" id="MobiDB-lite"/>
    </source>
</evidence>
<accession>A0ABV0NPQ6</accession>
<dbReference type="PANTHER" id="PTHR15922:SF2">
    <property type="entry name" value="NBAS SUBUNIT OF NRZ TETHERING COMPLEX"/>
    <property type="match status" value="1"/>
</dbReference>
<reference evidence="4 5" key="1">
    <citation type="submission" date="2021-06" db="EMBL/GenBank/DDBJ databases">
        <authorList>
            <person name="Palmer J.M."/>
        </authorList>
    </citation>
    <scope>NUCLEOTIDE SEQUENCE [LARGE SCALE GENOMIC DNA]</scope>
    <source>
        <strain evidence="4 5">GA_2019</strain>
        <tissue evidence="4">Muscle</tissue>
    </source>
</reference>
<dbReference type="EMBL" id="JAHRIO010045329">
    <property type="protein sequence ID" value="MEQ2173365.1"/>
    <property type="molecule type" value="Genomic_DNA"/>
</dbReference>